<accession>F8EXS7</accession>
<comment type="similarity">
    <text evidence="1">Belongs to the YggT family.</text>
</comment>
<evidence type="ECO:0000313" key="4">
    <source>
        <dbReference type="Proteomes" id="UP000000503"/>
    </source>
</evidence>
<sequence length="196" mass="22310">MGILMRILASCTTVYMVLLFIRIMLTWFNSPLSFNRSTELLSRITDPYLHWFRRFPQLRTEVLDFSPVAALAVLALVNNIFLTIAVYGRITLGIILSMLVTSLWSAVAFVLSFFIVILAVRFVAYILGSNNVHPIWRAIDTLSKPVLYRINRIIFRDRLVTYTTGLLTTVVVLLILRIVGGILVNLLSNLLIRLPI</sequence>
<dbReference type="PANTHER" id="PTHR33219:SF14">
    <property type="entry name" value="PROTEIN COFACTOR ASSEMBLY OF COMPLEX C SUBUNIT B CCB3, CHLOROPLASTIC-RELATED"/>
    <property type="match status" value="1"/>
</dbReference>
<gene>
    <name evidence="3" type="ordered locus">Spica_1962</name>
</gene>
<dbReference type="InterPro" id="IPR003425">
    <property type="entry name" value="CCB3/YggT"/>
</dbReference>
<keyword evidence="4" id="KW-1185">Reference proteome</keyword>
<dbReference type="STRING" id="744872.Spica_1962"/>
<feature type="transmembrane region" description="Helical" evidence="2">
    <location>
        <begin position="166"/>
        <end position="192"/>
    </location>
</feature>
<feature type="transmembrane region" description="Helical" evidence="2">
    <location>
        <begin position="94"/>
        <end position="127"/>
    </location>
</feature>
<keyword evidence="2" id="KW-1133">Transmembrane helix</keyword>
<dbReference type="GO" id="GO:0016020">
    <property type="term" value="C:membrane"/>
    <property type="evidence" value="ECO:0007669"/>
    <property type="project" value="InterPro"/>
</dbReference>
<evidence type="ECO:0000256" key="1">
    <source>
        <dbReference type="ARBA" id="ARBA00010894"/>
    </source>
</evidence>
<name>F8EXS7_GRAC1</name>
<dbReference type="PANTHER" id="PTHR33219">
    <property type="entry name" value="YLMG HOMOLOG PROTEIN 2, CHLOROPLASTIC"/>
    <property type="match status" value="1"/>
</dbReference>
<keyword evidence="2" id="KW-0812">Transmembrane</keyword>
<feature type="transmembrane region" description="Helical" evidence="2">
    <location>
        <begin position="7"/>
        <end position="28"/>
    </location>
</feature>
<dbReference type="OrthoDB" id="47652at2"/>
<feature type="transmembrane region" description="Helical" evidence="2">
    <location>
        <begin position="65"/>
        <end position="87"/>
    </location>
</feature>
<evidence type="ECO:0000313" key="3">
    <source>
        <dbReference type="EMBL" id="AEJ20091.1"/>
    </source>
</evidence>
<dbReference type="Proteomes" id="UP000000503">
    <property type="component" value="Chromosome"/>
</dbReference>
<dbReference type="AlphaFoldDB" id="F8EXS7"/>
<reference evidence="4" key="1">
    <citation type="journal article" date="2013" name="Stand. Genomic Sci.">
        <title>Genome sequence of the thermophilic fresh-water bacterium Spirochaeta caldaria type strain (H1(T)), reclassification of Spirochaeta caldaria, Spirochaeta stenostrepta, and Spirochaeta zuelzerae in the genus Treponema as Treponema caldaria comb. nov., Treponema stenostrepta comb. nov., and Treponema zuelzerae comb. nov., and emendation of the genus Treponema.</title>
        <authorList>
            <person name="Abt B."/>
            <person name="Goker M."/>
            <person name="Scheuner C."/>
            <person name="Han C."/>
            <person name="Lu M."/>
            <person name="Misra M."/>
            <person name="Lapidus A."/>
            <person name="Nolan M."/>
            <person name="Lucas S."/>
            <person name="Hammon N."/>
            <person name="Deshpande S."/>
            <person name="Cheng J.F."/>
            <person name="Tapia R."/>
            <person name="Goodwin L.A."/>
            <person name="Pitluck S."/>
            <person name="Liolios K."/>
            <person name="Pagani I."/>
            <person name="Ivanova N."/>
            <person name="Mavromatis K."/>
            <person name="Mikhailova N."/>
            <person name="Huntemann M."/>
            <person name="Pati A."/>
            <person name="Chen A."/>
            <person name="Palaniappan K."/>
            <person name="Land M."/>
            <person name="Hauser L."/>
            <person name="Jeffries C.D."/>
            <person name="Rohde M."/>
            <person name="Spring S."/>
            <person name="Gronow S."/>
            <person name="Detter J.C."/>
            <person name="Bristow J."/>
            <person name="Eisen J.A."/>
            <person name="Markowitz V."/>
            <person name="Hugenholtz P."/>
            <person name="Kyrpides N.C."/>
            <person name="Woyke T."/>
            <person name="Klenk H.P."/>
        </authorList>
    </citation>
    <scope>NUCLEOTIDE SEQUENCE</scope>
    <source>
        <strain evidence="4">ATCC 51460 / DSM 7334 / H1</strain>
    </source>
</reference>
<protein>
    <recommendedName>
        <fullName evidence="5">YggT family protein</fullName>
    </recommendedName>
</protein>
<organism evidence="3 4">
    <name type="scientific">Gracilinema caldarium (strain ATCC 51460 / DSM 7334 / H1)</name>
    <name type="common">Treponema caldarium</name>
    <dbReference type="NCBI Taxonomy" id="744872"/>
    <lineage>
        <taxon>Bacteria</taxon>
        <taxon>Pseudomonadati</taxon>
        <taxon>Spirochaetota</taxon>
        <taxon>Spirochaetia</taxon>
        <taxon>Spirochaetales</taxon>
        <taxon>Breznakiellaceae</taxon>
        <taxon>Gracilinema</taxon>
    </lineage>
</organism>
<dbReference type="RefSeq" id="WP_013969381.1">
    <property type="nucleotide sequence ID" value="NC_015732.1"/>
</dbReference>
<evidence type="ECO:0008006" key="5">
    <source>
        <dbReference type="Google" id="ProtNLM"/>
    </source>
</evidence>
<dbReference type="eggNOG" id="COG0762">
    <property type="taxonomic scope" value="Bacteria"/>
</dbReference>
<dbReference type="EMBL" id="CP002868">
    <property type="protein sequence ID" value="AEJ20091.1"/>
    <property type="molecule type" value="Genomic_DNA"/>
</dbReference>
<dbReference type="KEGG" id="scd:Spica_1962"/>
<evidence type="ECO:0000256" key="2">
    <source>
        <dbReference type="SAM" id="Phobius"/>
    </source>
</evidence>
<dbReference type="HOGENOM" id="CLU_113320_0_0_12"/>
<keyword evidence="2" id="KW-0472">Membrane</keyword>
<dbReference type="Pfam" id="PF02325">
    <property type="entry name" value="CCB3_YggT"/>
    <property type="match status" value="1"/>
</dbReference>
<proteinExistence type="inferred from homology"/>